<evidence type="ECO:0000313" key="2">
    <source>
        <dbReference type="Proteomes" id="UP001595967"/>
    </source>
</evidence>
<proteinExistence type="predicted"/>
<comment type="caution">
    <text evidence="1">The sequence shown here is derived from an EMBL/GenBank/DDBJ whole genome shotgun (WGS) entry which is preliminary data.</text>
</comment>
<reference evidence="2" key="1">
    <citation type="journal article" date="2019" name="Int. J. Syst. Evol. Microbiol.">
        <title>The Global Catalogue of Microorganisms (GCM) 10K type strain sequencing project: providing services to taxonomists for standard genome sequencing and annotation.</title>
        <authorList>
            <consortium name="The Broad Institute Genomics Platform"/>
            <consortium name="The Broad Institute Genome Sequencing Center for Infectious Disease"/>
            <person name="Wu L."/>
            <person name="Ma J."/>
        </authorList>
    </citation>
    <scope>NUCLEOTIDE SEQUENCE [LARGE SCALE GENOMIC DNA]</scope>
    <source>
        <strain evidence="2">JCM 11650</strain>
    </source>
</reference>
<organism evidence="1 2">
    <name type="scientific">Comamonas nitrativorans</name>
    <dbReference type="NCBI Taxonomy" id="108437"/>
    <lineage>
        <taxon>Bacteria</taxon>
        <taxon>Pseudomonadati</taxon>
        <taxon>Pseudomonadota</taxon>
        <taxon>Betaproteobacteria</taxon>
        <taxon>Burkholderiales</taxon>
        <taxon>Comamonadaceae</taxon>
        <taxon>Comamonas</taxon>
    </lineage>
</organism>
<gene>
    <name evidence="1" type="ORF">ACFO3A_03425</name>
</gene>
<evidence type="ECO:0000313" key="1">
    <source>
        <dbReference type="EMBL" id="MFC4621257.1"/>
    </source>
</evidence>
<protein>
    <submittedName>
        <fullName evidence="1">Uncharacterized protein</fullName>
    </submittedName>
</protein>
<keyword evidence="2" id="KW-1185">Reference proteome</keyword>
<dbReference type="EMBL" id="JBHSEW010000002">
    <property type="protein sequence ID" value="MFC4621257.1"/>
    <property type="molecule type" value="Genomic_DNA"/>
</dbReference>
<dbReference type="Proteomes" id="UP001595967">
    <property type="component" value="Unassembled WGS sequence"/>
</dbReference>
<dbReference type="RefSeq" id="WP_377724006.1">
    <property type="nucleotide sequence ID" value="NZ_JBHSEW010000002.1"/>
</dbReference>
<sequence>MDIVCIFAMSGAKLQGVRTLFMEIHTKAVSGNGTAFQDLAKPLILKADKVYLFLDMESTLKQ</sequence>
<name>A0ABV9GT80_9BURK</name>
<accession>A0ABV9GT80</accession>